<gene>
    <name evidence="1" type="ORF">ACFSKO_16255</name>
</gene>
<evidence type="ECO:0000313" key="2">
    <source>
        <dbReference type="Proteomes" id="UP001597294"/>
    </source>
</evidence>
<dbReference type="RefSeq" id="WP_380253561.1">
    <property type="nucleotide sequence ID" value="NZ_JBHUII010000011.1"/>
</dbReference>
<dbReference type="EMBL" id="JBHUII010000011">
    <property type="protein sequence ID" value="MFD2207182.1"/>
    <property type="molecule type" value="Genomic_DNA"/>
</dbReference>
<comment type="caution">
    <text evidence="1">The sequence shown here is derived from an EMBL/GenBank/DDBJ whole genome shotgun (WGS) entry which is preliminary data.</text>
</comment>
<name>A0ABW5BM11_9PROT</name>
<evidence type="ECO:0000313" key="1">
    <source>
        <dbReference type="EMBL" id="MFD2207182.1"/>
    </source>
</evidence>
<sequence>MTETQMALVPKVATDEMQNIKLKFTCGGQVTYQDIYDAMIQASPNAGKVTPERVEAIAKIVASVGCKNCREKWQLYRDDAVEIIKELRLEVQGE</sequence>
<protein>
    <submittedName>
        <fullName evidence="1">Uncharacterized protein</fullName>
    </submittedName>
</protein>
<reference evidence="2" key="1">
    <citation type="journal article" date="2019" name="Int. J. Syst. Evol. Microbiol.">
        <title>The Global Catalogue of Microorganisms (GCM) 10K type strain sequencing project: providing services to taxonomists for standard genome sequencing and annotation.</title>
        <authorList>
            <consortium name="The Broad Institute Genomics Platform"/>
            <consortium name="The Broad Institute Genome Sequencing Center for Infectious Disease"/>
            <person name="Wu L."/>
            <person name="Ma J."/>
        </authorList>
    </citation>
    <scope>NUCLEOTIDE SEQUENCE [LARGE SCALE GENOMIC DNA]</scope>
    <source>
        <strain evidence="2">CGMCC 4.7192</strain>
    </source>
</reference>
<keyword evidence="2" id="KW-1185">Reference proteome</keyword>
<proteinExistence type="predicted"/>
<accession>A0ABW5BM11</accession>
<dbReference type="Proteomes" id="UP001597294">
    <property type="component" value="Unassembled WGS sequence"/>
</dbReference>
<organism evidence="1 2">
    <name type="scientific">Kiloniella antarctica</name>
    <dbReference type="NCBI Taxonomy" id="1550907"/>
    <lineage>
        <taxon>Bacteria</taxon>
        <taxon>Pseudomonadati</taxon>
        <taxon>Pseudomonadota</taxon>
        <taxon>Alphaproteobacteria</taxon>
        <taxon>Rhodospirillales</taxon>
        <taxon>Kiloniellaceae</taxon>
        <taxon>Kiloniella</taxon>
    </lineage>
</organism>